<dbReference type="Proteomes" id="UP000095192">
    <property type="component" value="Unassembled WGS sequence"/>
</dbReference>
<keyword evidence="3" id="KW-1185">Reference proteome</keyword>
<protein>
    <submittedName>
        <fullName evidence="2">Uncharacterized protein</fullName>
    </submittedName>
</protein>
<evidence type="ECO:0000256" key="1">
    <source>
        <dbReference type="SAM" id="MobiDB-lite"/>
    </source>
</evidence>
<dbReference type="InParanoid" id="A0A1D3D705"/>
<sequence length="204" mass="22767">MLLWCFCRRQSSLSRELILRQEELRKSSGNAAAAAAAQKQLAALEEALGDQQEVEEANKQMTHQVQQLQQELEGQQQQQPVALGEARRAEAYWRRECVPRKKAQRQDAATRGTAASSSRKLATRVDAPVRSLLRLLLASGFARVMALLYFLSMNAMRPPRYEESHCDADVTMGTASPEGFKKSLLFSTPTHGNASTEYNIDAQN</sequence>
<dbReference type="EMBL" id="JROU02000454">
    <property type="protein sequence ID" value="OEH79241.1"/>
    <property type="molecule type" value="Genomic_DNA"/>
</dbReference>
<feature type="compositionally biased region" description="Low complexity" evidence="1">
    <location>
        <begin position="64"/>
        <end position="81"/>
    </location>
</feature>
<dbReference type="AlphaFoldDB" id="A0A1D3D705"/>
<proteinExistence type="predicted"/>
<accession>A0A1D3D705</accession>
<reference evidence="2 3" key="1">
    <citation type="journal article" date="2016" name="BMC Genomics">
        <title>Comparative genomics reveals Cyclospora cayetanensis possesses coccidia-like metabolism and invasion components but unique surface antigens.</title>
        <authorList>
            <person name="Liu S."/>
            <person name="Wang L."/>
            <person name="Zheng H."/>
            <person name="Xu Z."/>
            <person name="Roellig D.M."/>
            <person name="Li N."/>
            <person name="Frace M.A."/>
            <person name="Tang K."/>
            <person name="Arrowood M.J."/>
            <person name="Moss D.M."/>
            <person name="Zhang L."/>
            <person name="Feng Y."/>
            <person name="Xiao L."/>
        </authorList>
    </citation>
    <scope>NUCLEOTIDE SEQUENCE [LARGE SCALE GENOMIC DNA]</scope>
    <source>
        <strain evidence="2 3">CHN_HEN01</strain>
    </source>
</reference>
<feature type="region of interest" description="Disordered" evidence="1">
    <location>
        <begin position="52"/>
        <end position="81"/>
    </location>
</feature>
<comment type="caution">
    <text evidence="2">The sequence shown here is derived from an EMBL/GenBank/DDBJ whole genome shotgun (WGS) entry which is preliminary data.</text>
</comment>
<dbReference type="VEuPathDB" id="ToxoDB:cyc_08625"/>
<gene>
    <name evidence="2" type="ORF">cyc_08625</name>
</gene>
<organism evidence="2 3">
    <name type="scientific">Cyclospora cayetanensis</name>
    <dbReference type="NCBI Taxonomy" id="88456"/>
    <lineage>
        <taxon>Eukaryota</taxon>
        <taxon>Sar</taxon>
        <taxon>Alveolata</taxon>
        <taxon>Apicomplexa</taxon>
        <taxon>Conoidasida</taxon>
        <taxon>Coccidia</taxon>
        <taxon>Eucoccidiorida</taxon>
        <taxon>Eimeriorina</taxon>
        <taxon>Eimeriidae</taxon>
        <taxon>Cyclospora</taxon>
    </lineage>
</organism>
<evidence type="ECO:0000313" key="2">
    <source>
        <dbReference type="EMBL" id="OEH79241.1"/>
    </source>
</evidence>
<evidence type="ECO:0000313" key="3">
    <source>
        <dbReference type="Proteomes" id="UP000095192"/>
    </source>
</evidence>
<name>A0A1D3D705_9EIME</name>